<evidence type="ECO:0000259" key="1">
    <source>
        <dbReference type="Pfam" id="PF01425"/>
    </source>
</evidence>
<dbReference type="InterPro" id="IPR052739">
    <property type="entry name" value="FAAH2"/>
</dbReference>
<dbReference type="InterPro" id="IPR036928">
    <property type="entry name" value="AS_sf"/>
</dbReference>
<dbReference type="PANTHER" id="PTHR43372">
    <property type="entry name" value="FATTY-ACID AMIDE HYDROLASE"/>
    <property type="match status" value="1"/>
</dbReference>
<name>A0ABY6CA42_9HYPH</name>
<sequence>MTVNKDATALAADLAAGALSARNLTETAIAAIEAKDGAINAVVVHDFDRARRAAVEADKRLAAGERLPLLGVPVTIKESFDTAGLPTSWGLEAFRHAIAAEDAVVVGRLRAAGAIILGKTNVSEGLSGWNATNAVYGRTDNPLAPGHTPGGSSSGGAAAIAAGLSALDIGSDLGGSIRGPAHFCGIFGHNSTAGLLPLRGHVLAGRKARLDMSAPGPMANSARDLALGLSIMAGPDLDEATGYRLALPAARHDTISDFRVLVLPEHPLVPTEPCVRQAVETFALALARRGASVQSALGIIPDPAESTSIYMALLGGALGLGQTAEAAEQGRAKVAALLPEDQSISAMRLLASVISHADWLVANEARVKLRWAWCELFKSYDAVICPPTSVPALTHADAAATHIEVDGQTIDAGDTVAWASLATAAGLPATVMPVSKTPDGRPLGVQIIGPYLEDYTPIRLAELMSPARAN</sequence>
<dbReference type="GO" id="GO:0004040">
    <property type="term" value="F:amidase activity"/>
    <property type="evidence" value="ECO:0007669"/>
    <property type="project" value="UniProtKB-EC"/>
</dbReference>
<evidence type="ECO:0000313" key="3">
    <source>
        <dbReference type="Proteomes" id="UP001061862"/>
    </source>
</evidence>
<evidence type="ECO:0000313" key="2">
    <source>
        <dbReference type="EMBL" id="UXN69109.1"/>
    </source>
</evidence>
<dbReference type="EMBL" id="CP104965">
    <property type="protein sequence ID" value="UXN69109.1"/>
    <property type="molecule type" value="Genomic_DNA"/>
</dbReference>
<proteinExistence type="predicted"/>
<organism evidence="2 3">
    <name type="scientific">Devosia neptuniae</name>
    <dbReference type="NCBI Taxonomy" id="191302"/>
    <lineage>
        <taxon>Bacteria</taxon>
        <taxon>Pseudomonadati</taxon>
        <taxon>Pseudomonadota</taxon>
        <taxon>Alphaproteobacteria</taxon>
        <taxon>Hyphomicrobiales</taxon>
        <taxon>Devosiaceae</taxon>
        <taxon>Devosia</taxon>
    </lineage>
</organism>
<feature type="domain" description="Amidase" evidence="1">
    <location>
        <begin position="24"/>
        <end position="455"/>
    </location>
</feature>
<dbReference type="EC" id="3.5.1.4" evidence="2"/>
<keyword evidence="2" id="KW-0378">Hydrolase</keyword>
<dbReference type="PANTHER" id="PTHR43372:SF4">
    <property type="entry name" value="FATTY-ACID AMIDE HYDROLASE 2"/>
    <property type="match status" value="1"/>
</dbReference>
<dbReference type="Gene3D" id="3.90.1300.10">
    <property type="entry name" value="Amidase signature (AS) domain"/>
    <property type="match status" value="1"/>
</dbReference>
<dbReference type="Proteomes" id="UP001061862">
    <property type="component" value="Chromosome"/>
</dbReference>
<dbReference type="InterPro" id="IPR023631">
    <property type="entry name" value="Amidase_dom"/>
</dbReference>
<protein>
    <submittedName>
        <fullName evidence="2">Amidase</fullName>
        <ecNumber evidence="2">3.5.1.4</ecNumber>
    </submittedName>
</protein>
<keyword evidence="3" id="KW-1185">Reference proteome</keyword>
<dbReference type="Pfam" id="PF01425">
    <property type="entry name" value="Amidase"/>
    <property type="match status" value="1"/>
</dbReference>
<dbReference type="SUPFAM" id="SSF75304">
    <property type="entry name" value="Amidase signature (AS) enzymes"/>
    <property type="match status" value="1"/>
</dbReference>
<reference evidence="2 3" key="1">
    <citation type="submission" date="2022-09" db="EMBL/GenBank/DDBJ databases">
        <title>Interaction between co-microsymbionts with complementary sets of symbiotic genes in legume-rhizobium systems.</title>
        <authorList>
            <person name="Safronova V."/>
            <person name="Sazanova A."/>
            <person name="Afonin A."/>
            <person name="Chirak E."/>
        </authorList>
    </citation>
    <scope>NUCLEOTIDE SEQUENCE [LARGE SCALE GENOMIC DNA]</scope>
    <source>
        <strain evidence="2 3">A18/4-1</strain>
    </source>
</reference>
<dbReference type="NCBIfam" id="NF004816">
    <property type="entry name" value="PRK06170.1"/>
    <property type="match status" value="1"/>
</dbReference>
<dbReference type="RefSeq" id="WP_262167352.1">
    <property type="nucleotide sequence ID" value="NZ_CP104965.1"/>
</dbReference>
<accession>A0ABY6CA42</accession>
<gene>
    <name evidence="2" type="ORF">N8A98_17990</name>
</gene>